<organism evidence="2 3">
    <name type="scientific">Nannocystis radixulma</name>
    <dbReference type="NCBI Taxonomy" id="2995305"/>
    <lineage>
        <taxon>Bacteria</taxon>
        <taxon>Pseudomonadati</taxon>
        <taxon>Myxococcota</taxon>
        <taxon>Polyangia</taxon>
        <taxon>Nannocystales</taxon>
        <taxon>Nannocystaceae</taxon>
        <taxon>Nannocystis</taxon>
    </lineage>
</organism>
<evidence type="ECO:0000313" key="3">
    <source>
        <dbReference type="Proteomes" id="UP001217838"/>
    </source>
</evidence>
<proteinExistence type="predicted"/>
<gene>
    <name evidence="2" type="ORF">POL58_34285</name>
</gene>
<feature type="domain" description="IraD/Gp25-like" evidence="1">
    <location>
        <begin position="29"/>
        <end position="111"/>
    </location>
</feature>
<sequence length="125" mass="13989">MSQRTARLKFPLAVDQGLGRLREEPNPDAYIEQLIRQVILTGPGERVHRPDFGGGLRRQVFALNSFAGAALAETSVYQSLDRWLGALIRVERVEATPRDATLDVSITYVVLQRGVRRYLNVEVGV</sequence>
<dbReference type="RefSeq" id="WP_272005021.1">
    <property type="nucleotide sequence ID" value="NZ_JAQNDN010000020.1"/>
</dbReference>
<reference evidence="2 3" key="1">
    <citation type="submission" date="2022-11" db="EMBL/GenBank/DDBJ databases">
        <title>Minimal conservation of predation-associated metabolite biosynthetic gene clusters underscores biosynthetic potential of Myxococcota including descriptions for ten novel species: Archangium lansinium sp. nov., Myxococcus landrumus sp. nov., Nannocystis bai.</title>
        <authorList>
            <person name="Ahearne A."/>
            <person name="Stevens C."/>
            <person name="Dowd S."/>
        </authorList>
    </citation>
    <scope>NUCLEOTIDE SEQUENCE [LARGE SCALE GENOMIC DNA]</scope>
    <source>
        <strain evidence="2 3">NCELM</strain>
    </source>
</reference>
<keyword evidence="3" id="KW-1185">Reference proteome</keyword>
<evidence type="ECO:0000313" key="2">
    <source>
        <dbReference type="EMBL" id="MDC0672873.1"/>
    </source>
</evidence>
<name>A0ABT5BGN5_9BACT</name>
<protein>
    <submittedName>
        <fullName evidence="2">GPW/gp25 family protein</fullName>
    </submittedName>
</protein>
<accession>A0ABT5BGN5</accession>
<dbReference type="SUPFAM" id="SSF160719">
    <property type="entry name" value="gpW/gp25-like"/>
    <property type="match status" value="1"/>
</dbReference>
<dbReference type="EMBL" id="JAQNDN010000020">
    <property type="protein sequence ID" value="MDC0672873.1"/>
    <property type="molecule type" value="Genomic_DNA"/>
</dbReference>
<dbReference type="Gene3D" id="3.10.450.40">
    <property type="match status" value="1"/>
</dbReference>
<dbReference type="Pfam" id="PF04965">
    <property type="entry name" value="GPW_gp25"/>
    <property type="match status" value="1"/>
</dbReference>
<evidence type="ECO:0000259" key="1">
    <source>
        <dbReference type="Pfam" id="PF04965"/>
    </source>
</evidence>
<comment type="caution">
    <text evidence="2">The sequence shown here is derived from an EMBL/GenBank/DDBJ whole genome shotgun (WGS) entry which is preliminary data.</text>
</comment>
<dbReference type="InterPro" id="IPR007048">
    <property type="entry name" value="IraD/Gp25-like"/>
</dbReference>
<dbReference type="Proteomes" id="UP001217838">
    <property type="component" value="Unassembled WGS sequence"/>
</dbReference>